<organism evidence="2 3">
    <name type="scientific">Blepharisma stoltei</name>
    <dbReference type="NCBI Taxonomy" id="1481888"/>
    <lineage>
        <taxon>Eukaryota</taxon>
        <taxon>Sar</taxon>
        <taxon>Alveolata</taxon>
        <taxon>Ciliophora</taxon>
        <taxon>Postciliodesmatophora</taxon>
        <taxon>Heterotrichea</taxon>
        <taxon>Heterotrichida</taxon>
        <taxon>Blepharismidae</taxon>
        <taxon>Blepharisma</taxon>
    </lineage>
</organism>
<dbReference type="EMBL" id="CAJZBQ010000020">
    <property type="protein sequence ID" value="CAG9318240.1"/>
    <property type="molecule type" value="Genomic_DNA"/>
</dbReference>
<reference evidence="2" key="1">
    <citation type="submission" date="2021-09" db="EMBL/GenBank/DDBJ databases">
        <authorList>
            <consortium name="AG Swart"/>
            <person name="Singh M."/>
            <person name="Singh A."/>
            <person name="Seah K."/>
            <person name="Emmerich C."/>
        </authorList>
    </citation>
    <scope>NUCLEOTIDE SEQUENCE</scope>
    <source>
        <strain evidence="2">ATCC30299</strain>
    </source>
</reference>
<feature type="compositionally biased region" description="Polar residues" evidence="1">
    <location>
        <begin position="1"/>
        <end position="19"/>
    </location>
</feature>
<protein>
    <submittedName>
        <fullName evidence="2">Uncharacterized protein</fullName>
    </submittedName>
</protein>
<proteinExistence type="predicted"/>
<name>A0AAU9IXK2_9CILI</name>
<accession>A0AAU9IXK2</accession>
<feature type="region of interest" description="Disordered" evidence="1">
    <location>
        <begin position="1"/>
        <end position="26"/>
    </location>
</feature>
<feature type="region of interest" description="Disordered" evidence="1">
    <location>
        <begin position="42"/>
        <end position="61"/>
    </location>
</feature>
<evidence type="ECO:0000256" key="1">
    <source>
        <dbReference type="SAM" id="MobiDB-lite"/>
    </source>
</evidence>
<feature type="compositionally biased region" description="Polar residues" evidence="1">
    <location>
        <begin position="48"/>
        <end position="57"/>
    </location>
</feature>
<evidence type="ECO:0000313" key="3">
    <source>
        <dbReference type="Proteomes" id="UP001162131"/>
    </source>
</evidence>
<keyword evidence="3" id="KW-1185">Reference proteome</keyword>
<dbReference type="Proteomes" id="UP001162131">
    <property type="component" value="Unassembled WGS sequence"/>
</dbReference>
<gene>
    <name evidence="2" type="ORF">BSTOLATCC_MIC20718</name>
</gene>
<sequence>MSQSNTNDSIDFDRSNTPYSRMDECEAEKAYSNRRKLLESSLKKTVKRSSSSTNLTHKIQKKAQIERKFDSKTSQENAISSASRFSVPLSQVSSCAILVSYRIKNEMDRVGRDIQENANRKTIGEIIYDKQVNWKKNIDNKLKQQKFKEETEEMNQCPFEPKFLTKVRPETTETPTSIYDKSKLWRDNADLKKQKALENKIKEELEDCSFKPNFISKQLSLKQFDSTIFERSMRWKENALVQSQRKSKGVLLQNSSKKSPVKITMRQFKEICSPISKDKLEIRYQILDSSIDLISQQIDNSLQASLIDSPSK</sequence>
<dbReference type="AlphaFoldDB" id="A0AAU9IXK2"/>
<evidence type="ECO:0000313" key="2">
    <source>
        <dbReference type="EMBL" id="CAG9318240.1"/>
    </source>
</evidence>
<comment type="caution">
    <text evidence="2">The sequence shown here is derived from an EMBL/GenBank/DDBJ whole genome shotgun (WGS) entry which is preliminary data.</text>
</comment>